<dbReference type="CDD" id="cd00051">
    <property type="entry name" value="EFh"/>
    <property type="match status" value="1"/>
</dbReference>
<feature type="domain" description="EF-hand" evidence="5">
    <location>
        <begin position="357"/>
        <end position="392"/>
    </location>
</feature>
<dbReference type="Pfam" id="PF00036">
    <property type="entry name" value="EF-hand_1"/>
    <property type="match status" value="1"/>
</dbReference>
<sequence>MNIIFFHGESYVASGGERIFKILGSGVFGASLFQVIRSLPEALILLASGLLNRKETAQECVITGVGLLAGSTILLLTLVLGTCVILGSQQNHVEKLLSKSNGYGVVTDLETCHTAWIALGSVIPLMMIQIPSIFNLSYLGERIVLLITLLVSVIFLRCCFFYQFFKPWIQRRNLSYIKHEHLVLDVLKHVQNHTMGRLLTDNGSPNVPVIRRNQIENLLLDYDETKEMMKEFDIDNDNKITMDEFVNGMTKWLDKAKDTVNKRYHSIKLMKGLYEVLKPWIGKKRVEREMLRILIPKILEHLKSVGYGSLLREDGTPDISAIKMLFKEIDHDKEDTIPYHELRNLMTKMSSGILPYDADAAASKIMKEFDISGDHLIDEEEFVAGLSQWLKTTSNPAACSERSEDDDDKQIWEQTDKLIEDKFTDKSPLAWTKAITLVVLGIVILGLLAEPLIDSVLDLSKTASVS</sequence>
<dbReference type="Gene3D" id="1.10.238.10">
    <property type="entry name" value="EF-hand"/>
    <property type="match status" value="2"/>
</dbReference>
<dbReference type="GO" id="GO:0016020">
    <property type="term" value="C:membrane"/>
    <property type="evidence" value="ECO:0007669"/>
    <property type="project" value="InterPro"/>
</dbReference>
<dbReference type="PANTHER" id="PTHR31503:SF79">
    <property type="entry name" value="CALCIUM-BINDING EF-HAND PROTEIN"/>
    <property type="match status" value="1"/>
</dbReference>
<evidence type="ECO:0000313" key="7">
    <source>
        <dbReference type="Proteomes" id="UP000594638"/>
    </source>
</evidence>
<dbReference type="Pfam" id="PF13499">
    <property type="entry name" value="EF-hand_7"/>
    <property type="match status" value="1"/>
</dbReference>
<feature type="transmembrane region" description="Helical" evidence="4">
    <location>
        <begin position="143"/>
        <end position="165"/>
    </location>
</feature>
<gene>
    <name evidence="6" type="ORF">OLEA9_A004110</name>
</gene>
<reference evidence="6 7" key="1">
    <citation type="submission" date="2019-12" db="EMBL/GenBank/DDBJ databases">
        <authorList>
            <person name="Alioto T."/>
            <person name="Alioto T."/>
            <person name="Gomez Garrido J."/>
        </authorList>
    </citation>
    <scope>NUCLEOTIDE SEQUENCE [LARGE SCALE GENOMIC DNA]</scope>
</reference>
<dbReference type="GO" id="GO:0006874">
    <property type="term" value="P:intracellular calcium ion homeostasis"/>
    <property type="evidence" value="ECO:0007669"/>
    <property type="project" value="TreeGrafter"/>
</dbReference>
<keyword evidence="1" id="KW-0050">Antiport</keyword>
<dbReference type="SMART" id="SM00054">
    <property type="entry name" value="EFh"/>
    <property type="match status" value="3"/>
</dbReference>
<dbReference type="SUPFAM" id="SSF47473">
    <property type="entry name" value="EF-hand"/>
    <property type="match status" value="1"/>
</dbReference>
<evidence type="ECO:0000256" key="3">
    <source>
        <dbReference type="ARBA" id="ARBA00023065"/>
    </source>
</evidence>
<keyword evidence="4" id="KW-0472">Membrane</keyword>
<evidence type="ECO:0000256" key="4">
    <source>
        <dbReference type="SAM" id="Phobius"/>
    </source>
</evidence>
<proteinExistence type="predicted"/>
<keyword evidence="4" id="KW-1133">Transmembrane helix</keyword>
<dbReference type="Gramene" id="OE9A004110T1">
    <property type="protein sequence ID" value="OE9A004110C1"/>
    <property type="gene ID" value="OE9A004110"/>
</dbReference>
<feature type="transmembrane region" description="Helical" evidence="4">
    <location>
        <begin position="115"/>
        <end position="136"/>
    </location>
</feature>
<dbReference type="GO" id="GO:0005509">
    <property type="term" value="F:calcium ion binding"/>
    <property type="evidence" value="ECO:0007669"/>
    <property type="project" value="InterPro"/>
</dbReference>
<dbReference type="PROSITE" id="PS50222">
    <property type="entry name" value="EF_HAND_2"/>
    <property type="match status" value="3"/>
</dbReference>
<dbReference type="OrthoDB" id="26525at2759"/>
<dbReference type="PANTHER" id="PTHR31503">
    <property type="entry name" value="VACUOLAR CALCIUM ION TRANSPORTER"/>
    <property type="match status" value="1"/>
</dbReference>
<dbReference type="InterPro" id="IPR011992">
    <property type="entry name" value="EF-hand-dom_pair"/>
</dbReference>
<keyword evidence="3" id="KW-0406">Ion transport</keyword>
<feature type="domain" description="EF-hand" evidence="5">
    <location>
        <begin position="220"/>
        <end position="255"/>
    </location>
</feature>
<dbReference type="Proteomes" id="UP000594638">
    <property type="component" value="Unassembled WGS sequence"/>
</dbReference>
<keyword evidence="7" id="KW-1185">Reference proteome</keyword>
<evidence type="ECO:0000259" key="5">
    <source>
        <dbReference type="PROSITE" id="PS50222"/>
    </source>
</evidence>
<dbReference type="AlphaFoldDB" id="A0A8S0UC08"/>
<dbReference type="EMBL" id="CACTIH010007546">
    <property type="protein sequence ID" value="CAA3015375.1"/>
    <property type="molecule type" value="Genomic_DNA"/>
</dbReference>
<organism evidence="6 7">
    <name type="scientific">Olea europaea subsp. europaea</name>
    <dbReference type="NCBI Taxonomy" id="158383"/>
    <lineage>
        <taxon>Eukaryota</taxon>
        <taxon>Viridiplantae</taxon>
        <taxon>Streptophyta</taxon>
        <taxon>Embryophyta</taxon>
        <taxon>Tracheophyta</taxon>
        <taxon>Spermatophyta</taxon>
        <taxon>Magnoliopsida</taxon>
        <taxon>eudicotyledons</taxon>
        <taxon>Gunneridae</taxon>
        <taxon>Pentapetalae</taxon>
        <taxon>asterids</taxon>
        <taxon>lamiids</taxon>
        <taxon>Lamiales</taxon>
        <taxon>Oleaceae</taxon>
        <taxon>Oleeae</taxon>
        <taxon>Olea</taxon>
    </lineage>
</organism>
<keyword evidence="1" id="KW-0813">Transport</keyword>
<feature type="domain" description="EF-hand" evidence="5">
    <location>
        <begin position="317"/>
        <end position="352"/>
    </location>
</feature>
<dbReference type="PROSITE" id="PS00018">
    <property type="entry name" value="EF_HAND_1"/>
    <property type="match status" value="2"/>
</dbReference>
<evidence type="ECO:0000313" key="6">
    <source>
        <dbReference type="EMBL" id="CAA3015375.1"/>
    </source>
</evidence>
<dbReference type="InterPro" id="IPR018247">
    <property type="entry name" value="EF_Hand_1_Ca_BS"/>
</dbReference>
<dbReference type="GO" id="GO:0015369">
    <property type="term" value="F:calcium:proton antiporter activity"/>
    <property type="evidence" value="ECO:0007669"/>
    <property type="project" value="TreeGrafter"/>
</dbReference>
<evidence type="ECO:0000256" key="2">
    <source>
        <dbReference type="ARBA" id="ARBA00022837"/>
    </source>
</evidence>
<keyword evidence="4" id="KW-0812">Transmembrane</keyword>
<dbReference type="InterPro" id="IPR004713">
    <property type="entry name" value="CaH_exchang"/>
</dbReference>
<feature type="transmembrane region" description="Helical" evidence="4">
    <location>
        <begin position="60"/>
        <end position="87"/>
    </location>
</feature>
<comment type="caution">
    <text evidence="6">The sequence shown here is derived from an EMBL/GenBank/DDBJ whole genome shotgun (WGS) entry which is preliminary data.</text>
</comment>
<protein>
    <submittedName>
        <fullName evidence="6">Sodium calcium exchanger NCL2-like</fullName>
    </submittedName>
</protein>
<name>A0A8S0UC08_OLEEU</name>
<accession>A0A8S0UC08</accession>
<dbReference type="InterPro" id="IPR002048">
    <property type="entry name" value="EF_hand_dom"/>
</dbReference>
<keyword evidence="2" id="KW-0106">Calcium</keyword>
<evidence type="ECO:0000256" key="1">
    <source>
        <dbReference type="ARBA" id="ARBA00022449"/>
    </source>
</evidence>